<dbReference type="AlphaFoldDB" id="A0A2D2DT55"/>
<evidence type="ECO:0000259" key="6">
    <source>
        <dbReference type="PROSITE" id="PS50112"/>
    </source>
</evidence>
<dbReference type="SUPFAM" id="SSF52172">
    <property type="entry name" value="CheY-like"/>
    <property type="match status" value="3"/>
</dbReference>
<dbReference type="InterPro" id="IPR000700">
    <property type="entry name" value="PAS-assoc_C"/>
</dbReference>
<dbReference type="SUPFAM" id="SSF141868">
    <property type="entry name" value="EAL domain-like"/>
    <property type="match status" value="1"/>
</dbReference>
<keyword evidence="11" id="KW-1185">Reference proteome</keyword>
<evidence type="ECO:0000259" key="8">
    <source>
        <dbReference type="PROSITE" id="PS50883"/>
    </source>
</evidence>
<feature type="modified residue" description="4-aspartylphosphate" evidence="4">
    <location>
        <position position="202"/>
    </location>
</feature>
<feature type="domain" description="Response regulatory" evidence="5">
    <location>
        <begin position="4"/>
        <end position="120"/>
    </location>
</feature>
<dbReference type="SMART" id="SM00091">
    <property type="entry name" value="PAS"/>
    <property type="match status" value="1"/>
</dbReference>
<evidence type="ECO:0000259" key="7">
    <source>
        <dbReference type="PROSITE" id="PS50113"/>
    </source>
</evidence>
<dbReference type="SUPFAM" id="SSF55073">
    <property type="entry name" value="Nucleotide cyclase"/>
    <property type="match status" value="1"/>
</dbReference>
<feature type="domain" description="PAC" evidence="7">
    <location>
        <begin position="606"/>
        <end position="656"/>
    </location>
</feature>
<dbReference type="SUPFAM" id="SSF55781">
    <property type="entry name" value="GAF domain-like"/>
    <property type="match status" value="1"/>
</dbReference>
<dbReference type="NCBIfam" id="TIGR00229">
    <property type="entry name" value="sensory_box"/>
    <property type="match status" value="1"/>
</dbReference>
<evidence type="ECO:0000256" key="4">
    <source>
        <dbReference type="PROSITE-ProRule" id="PRU00169"/>
    </source>
</evidence>
<dbReference type="InterPro" id="IPR011006">
    <property type="entry name" value="CheY-like_superfamily"/>
</dbReference>
<dbReference type="OrthoDB" id="9813903at2"/>
<dbReference type="GO" id="GO:0071732">
    <property type="term" value="P:cellular response to nitric oxide"/>
    <property type="evidence" value="ECO:0007669"/>
    <property type="project" value="UniProtKB-ARBA"/>
</dbReference>
<comment type="catalytic activity">
    <reaction evidence="3">
        <text>3',3'-c-di-GMP + H2O = 5'-phosphoguanylyl(3'-&gt;5')guanosine + H(+)</text>
        <dbReference type="Rhea" id="RHEA:24902"/>
        <dbReference type="ChEBI" id="CHEBI:15377"/>
        <dbReference type="ChEBI" id="CHEBI:15378"/>
        <dbReference type="ChEBI" id="CHEBI:58754"/>
        <dbReference type="ChEBI" id="CHEBI:58805"/>
        <dbReference type="EC" id="3.1.4.52"/>
    </reaction>
    <physiologicalReaction direction="left-to-right" evidence="3">
        <dbReference type="Rhea" id="RHEA:24903"/>
    </physiologicalReaction>
</comment>
<dbReference type="Pfam" id="PF00563">
    <property type="entry name" value="EAL"/>
    <property type="match status" value="1"/>
</dbReference>
<dbReference type="InterPro" id="IPR035919">
    <property type="entry name" value="EAL_sf"/>
</dbReference>
<dbReference type="Gene3D" id="3.30.450.40">
    <property type="match status" value="1"/>
</dbReference>
<dbReference type="PROSITE" id="PS50110">
    <property type="entry name" value="RESPONSE_REGULATORY"/>
    <property type="match status" value="3"/>
</dbReference>
<dbReference type="FunFam" id="3.20.20.450:FF:000001">
    <property type="entry name" value="Cyclic di-GMP phosphodiesterase yahA"/>
    <property type="match status" value="1"/>
</dbReference>
<dbReference type="InterPro" id="IPR029016">
    <property type="entry name" value="GAF-like_dom_sf"/>
</dbReference>
<dbReference type="Gene3D" id="3.40.50.2300">
    <property type="match status" value="3"/>
</dbReference>
<keyword evidence="1" id="KW-0808">Transferase</keyword>
<dbReference type="Gene3D" id="3.20.20.450">
    <property type="entry name" value="EAL domain"/>
    <property type="match status" value="1"/>
</dbReference>
<dbReference type="RefSeq" id="WP_099880930.1">
    <property type="nucleotide sequence ID" value="NZ_CP024608.1"/>
</dbReference>
<dbReference type="InterPro" id="IPR000014">
    <property type="entry name" value="PAS"/>
</dbReference>
<keyword evidence="2" id="KW-0418">Kinase</keyword>
<dbReference type="Gene3D" id="3.30.450.20">
    <property type="entry name" value="PAS domain"/>
    <property type="match status" value="1"/>
</dbReference>
<dbReference type="InterPro" id="IPR001633">
    <property type="entry name" value="EAL_dom"/>
</dbReference>
<dbReference type="GO" id="GO:0016301">
    <property type="term" value="F:kinase activity"/>
    <property type="evidence" value="ECO:0007669"/>
    <property type="project" value="UniProtKB-KW"/>
</dbReference>
<evidence type="ECO:0000259" key="9">
    <source>
        <dbReference type="PROSITE" id="PS50887"/>
    </source>
</evidence>
<dbReference type="NCBIfam" id="TIGR00254">
    <property type="entry name" value="GGDEF"/>
    <property type="match status" value="1"/>
</dbReference>
<reference evidence="10" key="1">
    <citation type="submission" date="2017-10" db="EMBL/GenBank/DDBJ databases">
        <title>Massilia psychrophilum sp. nov., a novel purple-pigmented bacterium isolated from Tianshan glacier, Xinjiang Municipality, China.</title>
        <authorList>
            <person name="Wang H."/>
        </authorList>
    </citation>
    <scope>NUCLEOTIDE SEQUENCE [LARGE SCALE GENOMIC DNA]</scope>
    <source>
        <strain evidence="10">B2</strain>
    </source>
</reference>
<dbReference type="InterPro" id="IPR001610">
    <property type="entry name" value="PAC"/>
</dbReference>
<protein>
    <submittedName>
        <fullName evidence="10">Sensory box protein/response regulator</fullName>
    </submittedName>
</protein>
<dbReference type="PROSITE" id="PS50887">
    <property type="entry name" value="GGDEF"/>
    <property type="match status" value="1"/>
</dbReference>
<dbReference type="PROSITE" id="PS50883">
    <property type="entry name" value="EAL"/>
    <property type="match status" value="1"/>
</dbReference>
<feature type="domain" description="EAL" evidence="8">
    <location>
        <begin position="830"/>
        <end position="1084"/>
    </location>
</feature>
<dbReference type="CDD" id="cd01948">
    <property type="entry name" value="EAL"/>
    <property type="match status" value="1"/>
</dbReference>
<dbReference type="Pfam" id="PF00072">
    <property type="entry name" value="Response_reg"/>
    <property type="match status" value="3"/>
</dbReference>
<feature type="domain" description="Response regulatory" evidence="5">
    <location>
        <begin position="153"/>
        <end position="270"/>
    </location>
</feature>
<dbReference type="SMART" id="SM00052">
    <property type="entry name" value="EAL"/>
    <property type="match status" value="1"/>
</dbReference>
<feature type="modified residue" description="4-aspartylphosphate" evidence="4">
    <location>
        <position position="1148"/>
    </location>
</feature>
<dbReference type="SMART" id="SM00267">
    <property type="entry name" value="GGDEF"/>
    <property type="match status" value="1"/>
</dbReference>
<dbReference type="Gene3D" id="3.30.70.270">
    <property type="match status" value="1"/>
</dbReference>
<dbReference type="PROSITE" id="PS50113">
    <property type="entry name" value="PAC"/>
    <property type="match status" value="1"/>
</dbReference>
<dbReference type="PROSITE" id="PS50112">
    <property type="entry name" value="PAS"/>
    <property type="match status" value="1"/>
</dbReference>
<dbReference type="SUPFAM" id="SSF55785">
    <property type="entry name" value="PYP-like sensor domain (PAS domain)"/>
    <property type="match status" value="1"/>
</dbReference>
<dbReference type="PANTHER" id="PTHR44757">
    <property type="entry name" value="DIGUANYLATE CYCLASE DGCP"/>
    <property type="match status" value="1"/>
</dbReference>
<organism evidence="10 11">
    <name type="scientific">Massilia violaceinigra</name>
    <dbReference type="NCBI Taxonomy" id="2045208"/>
    <lineage>
        <taxon>Bacteria</taxon>
        <taxon>Pseudomonadati</taxon>
        <taxon>Pseudomonadota</taxon>
        <taxon>Betaproteobacteria</taxon>
        <taxon>Burkholderiales</taxon>
        <taxon>Oxalobacteraceae</taxon>
        <taxon>Telluria group</taxon>
        <taxon>Massilia</taxon>
    </lineage>
</organism>
<dbReference type="Pfam" id="PF13426">
    <property type="entry name" value="PAS_9"/>
    <property type="match status" value="1"/>
</dbReference>
<evidence type="ECO:0000256" key="1">
    <source>
        <dbReference type="ARBA" id="ARBA00022679"/>
    </source>
</evidence>
<dbReference type="CDD" id="cd00130">
    <property type="entry name" value="PAS"/>
    <property type="match status" value="1"/>
</dbReference>
<dbReference type="InterPro" id="IPR029787">
    <property type="entry name" value="Nucleotide_cyclase"/>
</dbReference>
<dbReference type="Pfam" id="PF00990">
    <property type="entry name" value="GGDEF"/>
    <property type="match status" value="1"/>
</dbReference>
<dbReference type="KEGG" id="mass:CR152_29340"/>
<dbReference type="InterPro" id="IPR052155">
    <property type="entry name" value="Biofilm_reg_signaling"/>
</dbReference>
<dbReference type="CDD" id="cd17569">
    <property type="entry name" value="REC_HupR-like"/>
    <property type="match status" value="1"/>
</dbReference>
<dbReference type="SMART" id="SM00086">
    <property type="entry name" value="PAC"/>
    <property type="match status" value="1"/>
</dbReference>
<accession>A0A2D2DT55</accession>
<evidence type="ECO:0000313" key="11">
    <source>
        <dbReference type="Proteomes" id="UP000229897"/>
    </source>
</evidence>
<dbReference type="Pfam" id="PF13185">
    <property type="entry name" value="GAF_2"/>
    <property type="match status" value="1"/>
</dbReference>
<dbReference type="SMART" id="SM00065">
    <property type="entry name" value="GAF"/>
    <property type="match status" value="1"/>
</dbReference>
<name>A0A2D2DT55_9BURK</name>
<dbReference type="InterPro" id="IPR043128">
    <property type="entry name" value="Rev_trsase/Diguanyl_cyclase"/>
</dbReference>
<dbReference type="InterPro" id="IPR001789">
    <property type="entry name" value="Sig_transdc_resp-reg_receiver"/>
</dbReference>
<evidence type="ECO:0000256" key="2">
    <source>
        <dbReference type="ARBA" id="ARBA00022777"/>
    </source>
</evidence>
<evidence type="ECO:0000256" key="3">
    <source>
        <dbReference type="ARBA" id="ARBA00051114"/>
    </source>
</evidence>
<proteinExistence type="predicted"/>
<gene>
    <name evidence="10" type="ORF">CR152_29340</name>
</gene>
<feature type="modified residue" description="4-aspartylphosphate" evidence="4">
    <location>
        <position position="53"/>
    </location>
</feature>
<feature type="domain" description="GGDEF" evidence="9">
    <location>
        <begin position="688"/>
        <end position="821"/>
    </location>
</feature>
<dbReference type="InterPro" id="IPR000160">
    <property type="entry name" value="GGDEF_dom"/>
</dbReference>
<sequence length="1228" mass="135096">MSARILIIEDNPTNMELMVYLLKAFGYTPLTAYDGVSGVDTAREAIPDLIICDVHLPRLDGYGVVAALKGDPALAAIPVLAVTALAMVGDRERLLDAGFDGYIGKPIEPDTFVAQLESFLPLQAPSALVSTPEAAPAEPAGAPARPQGAGQATILIVDDHVLNREFLMTLLGYGGYRLIEAADGVEGLKMVYAERPDLIISDILMPNMDGYEFVMHLRKDPAVAGLPVIFYTATYREREANKMALACGVRWVLPKPSDPDVILRTVHEALGITDPVLLPSFSAPPAEPNRMLLIDNTMAEYLVEVESSSSQVLSRIASHGMPEPSYDLSQMTDRLSSSLSSLQAVSLRLTALIELGIELGAERDPTALLGIGCRVAQNICVSKYACIGVLDEGADELSYFSSCGENRAARVVASTPRAGVLATLLDQCVPVRMDGVDGDPRSIGLPQGHPPVHSFLGVPIAARERVHGWLYLVDKLGADGFSEVDERVAVTVSAQIAVAYENLLLYEEIKRHHAQLTADMTARIRLDEDLRRFRTAMDATADAIFLIDRSGMAFVDVNATACRMLGFEREDFLALSAPALPGEDANNKLRLKDLYDRMLSGDQSGAMTEMLVQRKDGSTLSVEVQRRTLRSGSSWILVAVARDITERKESELRLLKLAHFDTLTGLPNRSQFYASLTRALEQAGEHRWAVGVLFLDIDRFKTINDTLGHPIGDELLRQFASRLVDSLRVRDTIGRFGGDEFAAILMLPEGPQTAIAVVDKIRESLRRPFDLEGHEATVTASIGITVYPDDGLDADTLIKYADTAMYRAKEAGRDAFRFFTAEMNAQSLARLDLENALRRAIDNGEFVLYYQPKVHIGSGRISGAEALIRWKRPGHGMVSPGLFIPILEETGLIVRVGTWVLNEACRKISEWGKTKTGPVHLSVNVSGIQFFVGGLEQEVLNAIKVHDIAPELLELELTESSLMSNAEDTITVLRNLKALGIQISIDDFGTGYSSLAYLKRFPIDKLKIDIAFVREVTSNPDDAAIVLAIINMAHSLKLQVIAEGVEKDAQLAYLRRHGCDEMQGYYFSRPLPEDEFEQMLSDGKYLMPPLDESLLNQQTLLIVDDDAFMLDVLSDFLAQDGYRILTAQTAAEGFDILARHKVQVILCDQCMPLMSGTEFMERVKNLCPDTFRIMLSAYSDLTPIMAAINHGAIDRFYTKPWKGAVLRENIREGFRLHHQMHGHGRQAA</sequence>
<dbReference type="CDD" id="cd01949">
    <property type="entry name" value="GGDEF"/>
    <property type="match status" value="1"/>
</dbReference>
<dbReference type="FunFam" id="3.30.70.270:FF:000001">
    <property type="entry name" value="Diguanylate cyclase domain protein"/>
    <property type="match status" value="1"/>
</dbReference>
<evidence type="ECO:0000259" key="5">
    <source>
        <dbReference type="PROSITE" id="PS50110"/>
    </source>
</evidence>
<dbReference type="InterPro" id="IPR035965">
    <property type="entry name" value="PAS-like_dom_sf"/>
</dbReference>
<dbReference type="PANTHER" id="PTHR44757:SF2">
    <property type="entry name" value="BIOFILM ARCHITECTURE MAINTENANCE PROTEIN MBAA"/>
    <property type="match status" value="1"/>
</dbReference>
<dbReference type="EMBL" id="CP024608">
    <property type="protein sequence ID" value="ATQ78160.1"/>
    <property type="molecule type" value="Genomic_DNA"/>
</dbReference>
<evidence type="ECO:0000313" key="10">
    <source>
        <dbReference type="EMBL" id="ATQ78160.1"/>
    </source>
</evidence>
<dbReference type="Proteomes" id="UP000229897">
    <property type="component" value="Chromosome"/>
</dbReference>
<dbReference type="GO" id="GO:0071111">
    <property type="term" value="F:cyclic-guanylate-specific phosphodiesterase activity"/>
    <property type="evidence" value="ECO:0007669"/>
    <property type="project" value="UniProtKB-EC"/>
</dbReference>
<dbReference type="SMART" id="SM00448">
    <property type="entry name" value="REC"/>
    <property type="match status" value="3"/>
</dbReference>
<keyword evidence="4" id="KW-0597">Phosphoprotein</keyword>
<dbReference type="InterPro" id="IPR003018">
    <property type="entry name" value="GAF"/>
</dbReference>
<dbReference type="GO" id="GO:0000160">
    <property type="term" value="P:phosphorelay signal transduction system"/>
    <property type="evidence" value="ECO:0007669"/>
    <property type="project" value="InterPro"/>
</dbReference>
<feature type="domain" description="PAS" evidence="6">
    <location>
        <begin position="529"/>
        <end position="602"/>
    </location>
</feature>
<feature type="domain" description="Response regulatory" evidence="5">
    <location>
        <begin position="1099"/>
        <end position="1214"/>
    </location>
</feature>